<accession>D3MSE3</accession>
<comment type="caution">
    <text evidence="1">The sequence shown here is derived from an EMBL/GenBank/DDBJ whole genome shotgun (WGS) entry which is preliminary data.</text>
</comment>
<proteinExistence type="predicted"/>
<dbReference type="GeneID" id="79843684"/>
<dbReference type="AlphaFoldDB" id="D3MSE3"/>
<dbReference type="RefSeq" id="WP_004167097.1">
    <property type="nucleotide sequence ID" value="NZ_ADJN01000050.1"/>
</dbReference>
<protein>
    <recommendedName>
        <fullName evidence="3">Restriction endonuclease subunit M</fullName>
    </recommendedName>
</protein>
<keyword evidence="2" id="KW-1185">Reference proteome</keyword>
<evidence type="ECO:0000313" key="2">
    <source>
        <dbReference type="Proteomes" id="UP000004206"/>
    </source>
</evidence>
<name>D3MSE3_9FIRM</name>
<gene>
    <name evidence="1" type="ORF">HMPREF0631_0252</name>
</gene>
<evidence type="ECO:0008006" key="3">
    <source>
        <dbReference type="Google" id="ProtNLM"/>
    </source>
</evidence>
<evidence type="ECO:0000313" key="1">
    <source>
        <dbReference type="EMBL" id="EFD04897.1"/>
    </source>
</evidence>
<sequence length="317" mass="37860">MDKLIDINAYPVKDTLKILLQDKSTKKNIIWATDIYSEYGPGFNDKNQIKLSLFNWTDAFKLRPRISKTLEEQQERTRKKAEVMTPVWICNKMNNYADEQWFGRKDVFNHENDDNTWTVNEEKIVFDGKRTWKKYVDSRRLEITCGEAPYLVSRYDTTTGELIVPPINRIGFLDRKLRVVNENTSTEEEWLKWAIRAIQSCYGYEYQGDNLLIARINVLLSFYEYFTERWDHEPEMKMLTRIANIISWNIWQMDGLKDTVPLGKPYEENQQMTMFDFLEYEENNTQPTETTDEAVPCKIYNWRSNRSMLFMDCKKRG</sequence>
<reference evidence="1 2" key="1">
    <citation type="submission" date="2010-01" db="EMBL/GenBank/DDBJ databases">
        <authorList>
            <person name="Dodson R."/>
            <person name="Madupu R."/>
            <person name="Durkin A.S."/>
            <person name="Torralba M."/>
            <person name="Methe B."/>
            <person name="Sutton G.G."/>
            <person name="Strausberg R.L."/>
            <person name="Nelson K.E."/>
        </authorList>
    </citation>
    <scope>NUCLEOTIDE SEQUENCE [LARGE SCALE GENOMIC DNA]</scope>
    <source>
        <strain evidence="1 2">653-L</strain>
    </source>
</reference>
<dbReference type="EMBL" id="ADJN01000050">
    <property type="protein sequence ID" value="EFD04897.1"/>
    <property type="molecule type" value="Genomic_DNA"/>
</dbReference>
<dbReference type="eggNOG" id="COG1002">
    <property type="taxonomic scope" value="Bacteria"/>
</dbReference>
<organism evidence="1 2">
    <name type="scientific">Peptostreptococcus anaerobius 653-L</name>
    <dbReference type="NCBI Taxonomy" id="596329"/>
    <lineage>
        <taxon>Bacteria</taxon>
        <taxon>Bacillati</taxon>
        <taxon>Bacillota</taxon>
        <taxon>Clostridia</taxon>
        <taxon>Peptostreptococcales</taxon>
        <taxon>Peptostreptococcaceae</taxon>
        <taxon>Peptostreptococcus</taxon>
    </lineage>
</organism>
<dbReference type="Proteomes" id="UP000004206">
    <property type="component" value="Unassembled WGS sequence"/>
</dbReference>